<evidence type="ECO:0000313" key="1">
    <source>
        <dbReference type="EMBL" id="GJJ12723.1"/>
    </source>
</evidence>
<dbReference type="AlphaFoldDB" id="A0AAV5AGW1"/>
<evidence type="ECO:0000313" key="2">
    <source>
        <dbReference type="Proteomes" id="UP001050691"/>
    </source>
</evidence>
<proteinExistence type="predicted"/>
<dbReference type="InterPro" id="IPR036188">
    <property type="entry name" value="FAD/NAD-bd_sf"/>
</dbReference>
<accession>A0AAV5AGW1</accession>
<protein>
    <submittedName>
        <fullName evidence="1">Uncharacterized protein</fullName>
    </submittedName>
</protein>
<keyword evidence="2" id="KW-1185">Reference proteome</keyword>
<dbReference type="SUPFAM" id="SSF51905">
    <property type="entry name" value="FAD/NAD(P)-binding domain"/>
    <property type="match status" value="1"/>
</dbReference>
<gene>
    <name evidence="1" type="ORF">Clacol_006967</name>
</gene>
<organism evidence="1 2">
    <name type="scientific">Clathrus columnatus</name>
    <dbReference type="NCBI Taxonomy" id="1419009"/>
    <lineage>
        <taxon>Eukaryota</taxon>
        <taxon>Fungi</taxon>
        <taxon>Dikarya</taxon>
        <taxon>Basidiomycota</taxon>
        <taxon>Agaricomycotina</taxon>
        <taxon>Agaricomycetes</taxon>
        <taxon>Phallomycetidae</taxon>
        <taxon>Phallales</taxon>
        <taxon>Clathraceae</taxon>
        <taxon>Clathrus</taxon>
    </lineage>
</organism>
<comment type="caution">
    <text evidence="1">The sequence shown here is derived from an EMBL/GenBank/DDBJ whole genome shotgun (WGS) entry which is preliminary data.</text>
</comment>
<reference evidence="1" key="1">
    <citation type="submission" date="2021-10" db="EMBL/GenBank/DDBJ databases">
        <title>De novo Genome Assembly of Clathrus columnatus (Basidiomycota, Fungi) Using Illumina and Nanopore Sequence Data.</title>
        <authorList>
            <person name="Ogiso-Tanaka E."/>
            <person name="Itagaki H."/>
            <person name="Hosoya T."/>
            <person name="Hosaka K."/>
        </authorList>
    </citation>
    <scope>NUCLEOTIDE SEQUENCE</scope>
    <source>
        <strain evidence="1">MO-923</strain>
    </source>
</reference>
<dbReference type="EMBL" id="BPWL01000007">
    <property type="protein sequence ID" value="GJJ12723.1"/>
    <property type="molecule type" value="Genomic_DNA"/>
</dbReference>
<name>A0AAV5AGW1_9AGAM</name>
<dbReference type="Proteomes" id="UP001050691">
    <property type="component" value="Unassembled WGS sequence"/>
</dbReference>
<sequence>MVESEEWVTSPDSYNKPKEEILKQKRSHVSQYRATHMQLPLLIATLLKWFPNLGEESEKLGGRLVPYLEPMPVFSGKPFIIPSYPSGQVPVTVAMRRPVFETLVRRLIMNSCKNVRYFPGTVVGLTKDLPNSNAVTGVRIHTSEKQNIVLSATLVVDCTGSAFAGLRWLKELATSEKNNRALEQLDNLRVTYNPKQSYHTCEFDISDELDKQLEKYGYPYWRSSNSQYAILPDPKMDNKLVGILRRDKNTLEILVGGWGVTEEISNIDGIRTYISSIKLYKPHPAWVYKTLDLLEEYGAPMRIDKSRLGISAYIQYHLYDYMPSNFIALGDSVVTLNPIRGFGTTKACMGALVLSGFLDKCEPSATDRLPDDFSKRFWKRHAACIGPNWISYKADDYDYETTTPSKGDNPKTLNKFQKKFGGWLLELGLKEGYNDVAATASYVQNYLAPPTDLFTPKYYVLSNTMASVGLVRVLQIPAYQEPAFCLYEGRTEKASLLSYPVESGS</sequence>